<accession>A0A931J227</accession>
<dbReference type="RefSeq" id="WP_198110347.1">
    <property type="nucleotide sequence ID" value="NZ_JAEDAK010000004.1"/>
</dbReference>
<reference evidence="1" key="1">
    <citation type="submission" date="2020-12" db="EMBL/GenBank/DDBJ databases">
        <title>The genome sequence of Inhella sp. 1Y17.</title>
        <authorList>
            <person name="Liu Y."/>
        </authorList>
    </citation>
    <scope>NUCLEOTIDE SEQUENCE</scope>
    <source>
        <strain evidence="1">1Y17</strain>
    </source>
</reference>
<organism evidence="1 2">
    <name type="scientific">Inhella proteolytica</name>
    <dbReference type="NCBI Taxonomy" id="2795029"/>
    <lineage>
        <taxon>Bacteria</taxon>
        <taxon>Pseudomonadati</taxon>
        <taxon>Pseudomonadota</taxon>
        <taxon>Betaproteobacteria</taxon>
        <taxon>Burkholderiales</taxon>
        <taxon>Sphaerotilaceae</taxon>
        <taxon>Inhella</taxon>
    </lineage>
</organism>
<proteinExistence type="predicted"/>
<dbReference type="InterPro" id="IPR007929">
    <property type="entry name" value="DUF723"/>
</dbReference>
<dbReference type="AlphaFoldDB" id="A0A931J227"/>
<sequence length="464" mass="52082">MATQPARRSNEEFAAAAHKVHGDAYDYSRVDYRSNRTNVTIVCKQHGAFEQTPSNHLRGRGCAKCASAAQALKLRKSDAAFIEQAQAIHGSKYDYSHVEYAGALKKVLIVCRLHGPYFQRPDSHLHGQGCPKCRDTLASERMRWTTERFCREARTRFGERFTYAGVEYTDAWTPVAIDCPVHGEFKQAPVTHLLSKYGCPKCAVEATHAKARLPTEDFLLRAHAVHGNRYGYGGISVVDSKHKVTITCHVHGEFRQSPSDHLAGKGCPKCGNDSARNRQRQTVERFVDRARQVHGEKYDYSLIDYSTAKKPVRIVCPVHGVFEQTPDMHLKSGCRRCADDALPGAYTERRFSSDGALESSVGTLYYVKLSSESEQFFKVGISKNSASKRFAGYGTGYGYRIEVLKARQIALGKAYEIEQRVLSEFGALHRYTPRNLSKSGRRFGGRTECFDTPLPESLMQLFED</sequence>
<protein>
    <submittedName>
        <fullName evidence="1">DUF723 domain-containing protein</fullName>
    </submittedName>
</protein>
<evidence type="ECO:0000313" key="2">
    <source>
        <dbReference type="Proteomes" id="UP000613266"/>
    </source>
</evidence>
<name>A0A931J227_9BURK</name>
<dbReference type="EMBL" id="JAEDAK010000004">
    <property type="protein sequence ID" value="MBH9576730.1"/>
    <property type="molecule type" value="Genomic_DNA"/>
</dbReference>
<evidence type="ECO:0000313" key="1">
    <source>
        <dbReference type="EMBL" id="MBH9576730.1"/>
    </source>
</evidence>
<gene>
    <name evidence="1" type="ORF">I7X39_07425</name>
</gene>
<dbReference type="Proteomes" id="UP000613266">
    <property type="component" value="Unassembled WGS sequence"/>
</dbReference>
<comment type="caution">
    <text evidence="1">The sequence shown here is derived from an EMBL/GenBank/DDBJ whole genome shotgun (WGS) entry which is preliminary data.</text>
</comment>
<keyword evidence="2" id="KW-1185">Reference proteome</keyword>
<dbReference type="Pfam" id="PF05265">
    <property type="entry name" value="DUF723"/>
    <property type="match status" value="1"/>
</dbReference>